<evidence type="ECO:0000259" key="7">
    <source>
        <dbReference type="Pfam" id="PF02771"/>
    </source>
</evidence>
<feature type="domain" description="Acyl-CoA dehydrogenase/oxidase N-terminal" evidence="7">
    <location>
        <begin position="7"/>
        <end position="119"/>
    </location>
</feature>
<dbReference type="SUPFAM" id="SSF47203">
    <property type="entry name" value="Acyl-CoA dehydrogenase C-terminal domain-like"/>
    <property type="match status" value="1"/>
</dbReference>
<dbReference type="InterPro" id="IPR046373">
    <property type="entry name" value="Acyl-CoA_Oxase/DH_mid-dom_sf"/>
</dbReference>
<keyword evidence="4" id="KW-0274">FAD</keyword>
<dbReference type="SUPFAM" id="SSF56645">
    <property type="entry name" value="Acyl-CoA dehydrogenase NM domain-like"/>
    <property type="match status" value="1"/>
</dbReference>
<evidence type="ECO:0000256" key="3">
    <source>
        <dbReference type="ARBA" id="ARBA00022630"/>
    </source>
</evidence>
<dbReference type="CDD" id="cd00567">
    <property type="entry name" value="ACAD"/>
    <property type="match status" value="1"/>
</dbReference>
<keyword evidence="9" id="KW-1185">Reference proteome</keyword>
<proteinExistence type="inferred from homology"/>
<dbReference type="Gene3D" id="1.10.540.10">
    <property type="entry name" value="Acyl-CoA dehydrogenase/oxidase, N-terminal domain"/>
    <property type="match status" value="1"/>
</dbReference>
<evidence type="ECO:0000259" key="6">
    <source>
        <dbReference type="Pfam" id="PF00441"/>
    </source>
</evidence>
<gene>
    <name evidence="8" type="ORF">SDENCHOL_10771</name>
</gene>
<organism evidence="8 9">
    <name type="scientific">Sterolibacterium denitrificans</name>
    <dbReference type="NCBI Taxonomy" id="157592"/>
    <lineage>
        <taxon>Bacteria</taxon>
        <taxon>Pseudomonadati</taxon>
        <taxon>Pseudomonadota</taxon>
        <taxon>Betaproteobacteria</taxon>
        <taxon>Nitrosomonadales</taxon>
        <taxon>Sterolibacteriaceae</taxon>
        <taxon>Sterolibacterium</taxon>
    </lineage>
</organism>
<dbReference type="GO" id="GO:0050660">
    <property type="term" value="F:flavin adenine dinucleotide binding"/>
    <property type="evidence" value="ECO:0007669"/>
    <property type="project" value="InterPro"/>
</dbReference>
<dbReference type="GO" id="GO:0003995">
    <property type="term" value="F:acyl-CoA dehydrogenase activity"/>
    <property type="evidence" value="ECO:0007669"/>
    <property type="project" value="TreeGrafter"/>
</dbReference>
<keyword evidence="3" id="KW-0285">Flavoprotein</keyword>
<dbReference type="RefSeq" id="WP_197706838.1">
    <property type="nucleotide sequence ID" value="NZ_LT837803.1"/>
</dbReference>
<evidence type="ECO:0000256" key="2">
    <source>
        <dbReference type="ARBA" id="ARBA00009347"/>
    </source>
</evidence>
<dbReference type="AlphaFoldDB" id="A0A7Z7HQ37"/>
<name>A0A7Z7HQ37_9PROT</name>
<evidence type="ECO:0000256" key="5">
    <source>
        <dbReference type="ARBA" id="ARBA00023002"/>
    </source>
</evidence>
<dbReference type="InterPro" id="IPR013786">
    <property type="entry name" value="AcylCoA_DH/ox_N"/>
</dbReference>
<evidence type="ECO:0000256" key="1">
    <source>
        <dbReference type="ARBA" id="ARBA00001974"/>
    </source>
</evidence>
<dbReference type="Gene3D" id="2.40.110.10">
    <property type="entry name" value="Butyryl-CoA Dehydrogenase, subunit A, domain 2"/>
    <property type="match status" value="1"/>
</dbReference>
<dbReference type="InterPro" id="IPR009100">
    <property type="entry name" value="AcylCoA_DH/oxidase_NM_dom_sf"/>
</dbReference>
<dbReference type="Gene3D" id="1.20.140.10">
    <property type="entry name" value="Butyryl-CoA Dehydrogenase, subunit A, domain 3"/>
    <property type="match status" value="1"/>
</dbReference>
<dbReference type="InterPro" id="IPR009075">
    <property type="entry name" value="AcylCo_DH/oxidase_C"/>
</dbReference>
<accession>A0A7Z7HQ37</accession>
<dbReference type="Pfam" id="PF02771">
    <property type="entry name" value="Acyl-CoA_dh_N"/>
    <property type="match status" value="1"/>
</dbReference>
<dbReference type="PANTHER" id="PTHR43884">
    <property type="entry name" value="ACYL-COA DEHYDROGENASE"/>
    <property type="match status" value="1"/>
</dbReference>
<comment type="cofactor">
    <cofactor evidence="1">
        <name>FAD</name>
        <dbReference type="ChEBI" id="CHEBI:57692"/>
    </cofactor>
</comment>
<comment type="similarity">
    <text evidence="2">Belongs to the acyl-CoA dehydrogenase family.</text>
</comment>
<dbReference type="PANTHER" id="PTHR43884:SF20">
    <property type="entry name" value="ACYL-COA DEHYDROGENASE FADE28"/>
    <property type="match status" value="1"/>
</dbReference>
<evidence type="ECO:0000256" key="4">
    <source>
        <dbReference type="ARBA" id="ARBA00022827"/>
    </source>
</evidence>
<dbReference type="InterPro" id="IPR037069">
    <property type="entry name" value="AcylCoA_DH/ox_N_sf"/>
</dbReference>
<sequence length="382" mass="40067">MDFALSSDQEMIRDTAEAFLAEASSSAAVRAAMETATGFDPAVWTRVGQELGWCATPIPEAYEGLGLGSVELVLLMEQMGRRLLCAPFYATVGLAAQVLLEVAEDSAKQRYLPAIASGELTATVALAKRGMDWQPRGDNGIDAAISVGAGGNVINGSFAIVADGATADLLIVPARDITGAVALYAFPSTLSGITRTPLKNFDLTRRVASVTLNNVQLPADAQIATPQQVAAAMPRAVAKAQLALAAEQLGGAQQCLDLTVAYTSERVQFGRTIASFQAIKHRCAEMMVKIEATRSAIYGAAAVAENPALAADFLLEAAAAKALASDTYCHCAAEAIQLHGGVGFTWEYDPQLYFKRAQASAHWLGSSDALRERIAGALLDAA</sequence>
<dbReference type="Proteomes" id="UP000242886">
    <property type="component" value="Chromosome SDENCHOL"/>
</dbReference>
<keyword evidence="5" id="KW-0560">Oxidoreductase</keyword>
<evidence type="ECO:0000313" key="9">
    <source>
        <dbReference type="Proteomes" id="UP000242886"/>
    </source>
</evidence>
<protein>
    <submittedName>
        <fullName evidence="8">Acyl-CoA dehydrogenase</fullName>
    </submittedName>
</protein>
<dbReference type="Pfam" id="PF00441">
    <property type="entry name" value="Acyl-CoA_dh_1"/>
    <property type="match status" value="1"/>
</dbReference>
<dbReference type="InterPro" id="IPR036250">
    <property type="entry name" value="AcylCo_DH-like_C"/>
</dbReference>
<feature type="domain" description="Acyl-CoA dehydrogenase/oxidase C-terminal" evidence="6">
    <location>
        <begin position="240"/>
        <end position="378"/>
    </location>
</feature>
<dbReference type="EMBL" id="LT837803">
    <property type="protein sequence ID" value="SMB23110.1"/>
    <property type="molecule type" value="Genomic_DNA"/>
</dbReference>
<evidence type="ECO:0000313" key="8">
    <source>
        <dbReference type="EMBL" id="SMB23110.1"/>
    </source>
</evidence>
<reference evidence="8" key="1">
    <citation type="submission" date="2017-03" db="EMBL/GenBank/DDBJ databases">
        <authorList>
            <consortium name="AG Boll"/>
        </authorList>
    </citation>
    <scope>NUCLEOTIDE SEQUENCE [LARGE SCALE GENOMIC DNA]</scope>
    <source>
        <strain evidence="8">Chol</strain>
    </source>
</reference>